<accession>A0ACC0NVC6</accession>
<keyword evidence="2" id="KW-1185">Reference proteome</keyword>
<dbReference type="EMBL" id="CM046392">
    <property type="protein sequence ID" value="KAI8557231.1"/>
    <property type="molecule type" value="Genomic_DNA"/>
</dbReference>
<proteinExistence type="predicted"/>
<dbReference type="Proteomes" id="UP001062846">
    <property type="component" value="Chromosome 5"/>
</dbReference>
<reference evidence="1" key="1">
    <citation type="submission" date="2022-02" db="EMBL/GenBank/DDBJ databases">
        <title>Plant Genome Project.</title>
        <authorList>
            <person name="Zhang R.-G."/>
        </authorList>
    </citation>
    <scope>NUCLEOTIDE SEQUENCE</scope>
    <source>
        <strain evidence="1">AT1</strain>
    </source>
</reference>
<gene>
    <name evidence="1" type="ORF">RHMOL_Rhmol05G0320400</name>
</gene>
<sequence>MLLQSVHLFLSLQNILHQLMIFLVSMYVGNVGFCFVFILYRGILVPLKTIWLLNQSAVFDLGEKFMVLRVNTLNSGYYKEQGCISGHKPEGKNCNQGPNCGCGKKFIIALPQSLSLHCRKEPKLLGRAFLFRSFEPESKESNLPHPSVELLCSTDSYVQPHLLESGRRLWKESIDQEIDSTRDGTSKFDYCKFVRLFHDLYPLKDDLHKVKISLFLLARWRIIISKGKTLDATYYCDFNSAGSLFL</sequence>
<name>A0ACC0NVC6_RHOML</name>
<organism evidence="1 2">
    <name type="scientific">Rhododendron molle</name>
    <name type="common">Chinese azalea</name>
    <name type="synonym">Azalea mollis</name>
    <dbReference type="NCBI Taxonomy" id="49168"/>
    <lineage>
        <taxon>Eukaryota</taxon>
        <taxon>Viridiplantae</taxon>
        <taxon>Streptophyta</taxon>
        <taxon>Embryophyta</taxon>
        <taxon>Tracheophyta</taxon>
        <taxon>Spermatophyta</taxon>
        <taxon>Magnoliopsida</taxon>
        <taxon>eudicotyledons</taxon>
        <taxon>Gunneridae</taxon>
        <taxon>Pentapetalae</taxon>
        <taxon>asterids</taxon>
        <taxon>Ericales</taxon>
        <taxon>Ericaceae</taxon>
        <taxon>Ericoideae</taxon>
        <taxon>Rhodoreae</taxon>
        <taxon>Rhododendron</taxon>
    </lineage>
</organism>
<protein>
    <submittedName>
        <fullName evidence="1">Uncharacterized protein</fullName>
    </submittedName>
</protein>
<comment type="caution">
    <text evidence="1">The sequence shown here is derived from an EMBL/GenBank/DDBJ whole genome shotgun (WGS) entry which is preliminary data.</text>
</comment>
<evidence type="ECO:0000313" key="2">
    <source>
        <dbReference type="Proteomes" id="UP001062846"/>
    </source>
</evidence>
<evidence type="ECO:0000313" key="1">
    <source>
        <dbReference type="EMBL" id="KAI8557231.1"/>
    </source>
</evidence>